<reference evidence="1 2" key="1">
    <citation type="journal article" date="2016" name="Nat. Commun.">
        <title>Thousands of microbial genomes shed light on interconnected biogeochemical processes in an aquifer system.</title>
        <authorList>
            <person name="Anantharaman K."/>
            <person name="Brown C.T."/>
            <person name="Hug L.A."/>
            <person name="Sharon I."/>
            <person name="Castelle C.J."/>
            <person name="Probst A.J."/>
            <person name="Thomas B.C."/>
            <person name="Singh A."/>
            <person name="Wilkins M.J."/>
            <person name="Karaoz U."/>
            <person name="Brodie E.L."/>
            <person name="Williams K.H."/>
            <person name="Hubbard S.S."/>
            <person name="Banfield J.F."/>
        </authorList>
    </citation>
    <scope>NUCLEOTIDE SEQUENCE [LARGE SCALE GENOMIC DNA]</scope>
</reference>
<name>A0A1F7GW12_9BACT</name>
<dbReference type="AlphaFoldDB" id="A0A1F7GW12"/>
<organism evidence="1 2">
    <name type="scientific">Candidatus Roizmanbacteria bacterium RIFCSPHIGHO2_02_FULL_38_11</name>
    <dbReference type="NCBI Taxonomy" id="1802039"/>
    <lineage>
        <taxon>Bacteria</taxon>
        <taxon>Candidatus Roizmaniibacteriota</taxon>
    </lineage>
</organism>
<gene>
    <name evidence="1" type="ORF">A3C25_01210</name>
</gene>
<dbReference type="InterPro" id="IPR035093">
    <property type="entry name" value="RelE/ParE_toxin_dom_sf"/>
</dbReference>
<evidence type="ECO:0008006" key="3">
    <source>
        <dbReference type="Google" id="ProtNLM"/>
    </source>
</evidence>
<dbReference type="EMBL" id="MFZO01000049">
    <property type="protein sequence ID" value="OGK23267.1"/>
    <property type="molecule type" value="Genomic_DNA"/>
</dbReference>
<sequence length="95" mass="11280">MYEIVGTRTMIRKFEDYMNTLSKEKYNRILQFLKNTPNGHQDHKMKFKKVGRTCRQYDLTDEARLIYGVIKKSKQIVIGYIGSHDAADIYLRKNC</sequence>
<dbReference type="Proteomes" id="UP000177913">
    <property type="component" value="Unassembled WGS sequence"/>
</dbReference>
<dbReference type="Gene3D" id="3.30.2310.20">
    <property type="entry name" value="RelE-like"/>
    <property type="match status" value="1"/>
</dbReference>
<evidence type="ECO:0000313" key="2">
    <source>
        <dbReference type="Proteomes" id="UP000177913"/>
    </source>
</evidence>
<accession>A0A1F7GW12</accession>
<comment type="caution">
    <text evidence="1">The sequence shown here is derived from an EMBL/GenBank/DDBJ whole genome shotgun (WGS) entry which is preliminary data.</text>
</comment>
<proteinExistence type="predicted"/>
<evidence type="ECO:0000313" key="1">
    <source>
        <dbReference type="EMBL" id="OGK23267.1"/>
    </source>
</evidence>
<protein>
    <recommendedName>
        <fullName evidence="3">Addiction module toxin RelE</fullName>
    </recommendedName>
</protein>
<dbReference type="SUPFAM" id="SSF143011">
    <property type="entry name" value="RelE-like"/>
    <property type="match status" value="1"/>
</dbReference>